<dbReference type="Proteomes" id="UP000275408">
    <property type="component" value="Unassembled WGS sequence"/>
</dbReference>
<feature type="non-terminal residue" evidence="2">
    <location>
        <position position="64"/>
    </location>
</feature>
<organism evidence="2 3">
    <name type="scientific">Pocillopora damicornis</name>
    <name type="common">Cauliflower coral</name>
    <name type="synonym">Millepora damicornis</name>
    <dbReference type="NCBI Taxonomy" id="46731"/>
    <lineage>
        <taxon>Eukaryota</taxon>
        <taxon>Metazoa</taxon>
        <taxon>Cnidaria</taxon>
        <taxon>Anthozoa</taxon>
        <taxon>Hexacorallia</taxon>
        <taxon>Scleractinia</taxon>
        <taxon>Astrocoeniina</taxon>
        <taxon>Pocilloporidae</taxon>
        <taxon>Pocillopora</taxon>
    </lineage>
</organism>
<dbReference type="AlphaFoldDB" id="A0A3M6V6H9"/>
<sequence length="64" mass="7399">MEGAGPLYGAIPLLTTVILKMIQMRSLQYQIGWLRKRYTAKNWPTHDPLGRNKPNQKKNVLDPH</sequence>
<accession>A0A3M6V6H9</accession>
<protein>
    <submittedName>
        <fullName evidence="2">Uncharacterized protein</fullName>
    </submittedName>
</protein>
<name>A0A3M6V6H9_POCDA</name>
<dbReference type="EMBL" id="RCHS01000009">
    <property type="protein sequence ID" value="RMX61556.1"/>
    <property type="molecule type" value="Genomic_DNA"/>
</dbReference>
<proteinExistence type="predicted"/>
<feature type="region of interest" description="Disordered" evidence="1">
    <location>
        <begin position="42"/>
        <end position="64"/>
    </location>
</feature>
<keyword evidence="3" id="KW-1185">Reference proteome</keyword>
<evidence type="ECO:0000256" key="1">
    <source>
        <dbReference type="SAM" id="MobiDB-lite"/>
    </source>
</evidence>
<comment type="caution">
    <text evidence="2">The sequence shown here is derived from an EMBL/GenBank/DDBJ whole genome shotgun (WGS) entry which is preliminary data.</text>
</comment>
<reference evidence="2 3" key="1">
    <citation type="journal article" date="2018" name="Sci. Rep.">
        <title>Comparative analysis of the Pocillopora damicornis genome highlights role of immune system in coral evolution.</title>
        <authorList>
            <person name="Cunning R."/>
            <person name="Bay R.A."/>
            <person name="Gillette P."/>
            <person name="Baker A.C."/>
            <person name="Traylor-Knowles N."/>
        </authorList>
    </citation>
    <scope>NUCLEOTIDE SEQUENCE [LARGE SCALE GENOMIC DNA]</scope>
    <source>
        <strain evidence="2">RSMAS</strain>
        <tissue evidence="2">Whole animal</tissue>
    </source>
</reference>
<evidence type="ECO:0000313" key="2">
    <source>
        <dbReference type="EMBL" id="RMX61556.1"/>
    </source>
</evidence>
<gene>
    <name evidence="2" type="ORF">pdam_00013722</name>
</gene>
<evidence type="ECO:0000313" key="3">
    <source>
        <dbReference type="Proteomes" id="UP000275408"/>
    </source>
</evidence>